<comment type="caution">
    <text evidence="1">The sequence shown here is derived from an EMBL/GenBank/DDBJ whole genome shotgun (WGS) entry which is preliminary data.</text>
</comment>
<name>A0ACB6F3J4_9PLEO</name>
<accession>A0ACB6F3J4</accession>
<evidence type="ECO:0000313" key="1">
    <source>
        <dbReference type="EMBL" id="KAB2098947.1"/>
    </source>
</evidence>
<proteinExistence type="predicted"/>
<evidence type="ECO:0000313" key="2">
    <source>
        <dbReference type="Proteomes" id="UP000293547"/>
    </source>
</evidence>
<reference evidence="1 2" key="1">
    <citation type="journal article" date="2019" name="bioRxiv">
        <title>Genomics, evolutionary history and diagnostics of the Alternaria alternata species group including apple and Asian pear pathotypes.</title>
        <authorList>
            <person name="Armitage A.D."/>
            <person name="Cockerton H.M."/>
            <person name="Sreenivasaprasad S."/>
            <person name="Woodhall J.W."/>
            <person name="Lane C.R."/>
            <person name="Harrison R.J."/>
            <person name="Clarkson J.P."/>
        </authorList>
    </citation>
    <scope>NUCLEOTIDE SEQUENCE [LARGE SCALE GENOMIC DNA]</scope>
    <source>
        <strain evidence="1 2">FERA 650</strain>
    </source>
</reference>
<dbReference type="Proteomes" id="UP000293547">
    <property type="component" value="Unassembled WGS sequence"/>
</dbReference>
<protein>
    <submittedName>
        <fullName evidence="1">Uncharacterized protein</fullName>
    </submittedName>
</protein>
<sequence length="55" mass="6264">MPAEEPREMFPTGDKEEYGSKNHDQDPLSVQIVTPSYSEAAHMPYDVSENDCHRP</sequence>
<keyword evidence="2" id="KW-1185">Reference proteome</keyword>
<dbReference type="EMBL" id="PDWZ02000020">
    <property type="protein sequence ID" value="KAB2098947.1"/>
    <property type="molecule type" value="Genomic_DNA"/>
</dbReference>
<gene>
    <name evidence="1" type="ORF">AG0111_0g12782</name>
</gene>
<organism evidence="1 2">
    <name type="scientific">Alternaria gaisen</name>
    <dbReference type="NCBI Taxonomy" id="167740"/>
    <lineage>
        <taxon>Eukaryota</taxon>
        <taxon>Fungi</taxon>
        <taxon>Dikarya</taxon>
        <taxon>Ascomycota</taxon>
        <taxon>Pezizomycotina</taxon>
        <taxon>Dothideomycetes</taxon>
        <taxon>Pleosporomycetidae</taxon>
        <taxon>Pleosporales</taxon>
        <taxon>Pleosporineae</taxon>
        <taxon>Pleosporaceae</taxon>
        <taxon>Alternaria</taxon>
        <taxon>Alternaria sect. Alternaria</taxon>
    </lineage>
</organism>